<evidence type="ECO:0000256" key="1">
    <source>
        <dbReference type="ARBA" id="ARBA00004141"/>
    </source>
</evidence>
<feature type="transmembrane region" description="Helical" evidence="7">
    <location>
        <begin position="373"/>
        <end position="393"/>
    </location>
</feature>
<evidence type="ECO:0000256" key="3">
    <source>
        <dbReference type="ARBA" id="ARBA00022748"/>
    </source>
</evidence>
<feature type="transmembrane region" description="Helical" evidence="7">
    <location>
        <begin position="165"/>
        <end position="188"/>
    </location>
</feature>
<dbReference type="Pfam" id="PF05140">
    <property type="entry name" value="ResB"/>
    <property type="match status" value="2"/>
</dbReference>
<dbReference type="HAMAP" id="MF_01392">
    <property type="entry name" value="CytC_Ccs1"/>
    <property type="match status" value="1"/>
</dbReference>
<reference evidence="9" key="1">
    <citation type="submission" date="2015-07" db="EMBL/GenBank/DDBJ databases">
        <title>Reconstructing the complex evolutionary history of mobile plasmids in red algal genomes.</title>
        <authorList>
            <person name="Lee J."/>
            <person name="Kim K.M."/>
            <person name="Yang E.C."/>
            <person name="Miller K.A."/>
            <person name="Boo S.M."/>
            <person name="Bhattacharya D."/>
            <person name="Yoon H.S."/>
        </authorList>
    </citation>
    <scope>NUCLEOTIDE SEQUENCE</scope>
</reference>
<comment type="subcellular location">
    <subcellularLocation>
        <location evidence="6">Cellular thylakoid membrane</location>
        <topology evidence="6">Multi-pass membrane protein</topology>
    </subcellularLocation>
    <subcellularLocation>
        <location evidence="1">Membrane</location>
        <topology evidence="1">Multi-pass membrane protein</topology>
    </subcellularLocation>
</comment>
<gene>
    <name evidence="6 9" type="primary">ccs1</name>
    <name evidence="6" type="synonym">ccsB</name>
    <name evidence="9" type="ORF">Sdur_124</name>
</gene>
<evidence type="ECO:0000259" key="8">
    <source>
        <dbReference type="Pfam" id="PF05140"/>
    </source>
</evidence>
<comment type="function">
    <text evidence="6">Required during biogenesis of c-type cytochromes (cytochrome c6 and cytochrome f) at the step of heme attachment.</text>
</comment>
<protein>
    <recommendedName>
        <fullName evidence="6">Cytochrome c biogenesis protein CcsB</fullName>
    </recommendedName>
</protein>
<sequence>MNIKNVFWHLLKKIGNLSLAIFILLIIASSSILGTVIQQDQNITYYQLNYPIDKPILSFFTWKIIIALGLNHIYTNWWFIFLLITFFTSLCVCTFSRQLPSLKKARLWKFLYNSYSLKKFNYYNEVNQISWSNFIYSLNFTNYYVFHKRNSVYAYKGLLGRIAPVFVHISLVLILLGSVFSMSGGFLVQEMIANGESFHVQNIVKSGYYSFIPNTLIGKIRDFYITYNTHRSIQQFYSVISIFNNKSELLTNKILSVNDPLRFRGLTFYQTDWQINSLRINLAGHYVFEKSLSKITDRNMNLVWVANLPLNSSRSLNIIITGLNKDILIYNQKGVLIMKTSIGINNLIDGISIEILEVMSSTGLQIKSDPGLLIVYLGFFILMISTTISYLSYSQIWGNHTNTSFYMSGMTNRASLFFQDEFSQVYNIYIYLLGFDR</sequence>
<keyword evidence="2 6" id="KW-0812">Transmembrane</keyword>
<evidence type="ECO:0000256" key="2">
    <source>
        <dbReference type="ARBA" id="ARBA00022692"/>
    </source>
</evidence>
<evidence type="ECO:0000256" key="5">
    <source>
        <dbReference type="ARBA" id="ARBA00023136"/>
    </source>
</evidence>
<keyword evidence="9" id="KW-0934">Plastid</keyword>
<dbReference type="GO" id="GO:0042651">
    <property type="term" value="C:thylakoid membrane"/>
    <property type="evidence" value="ECO:0007669"/>
    <property type="project" value="UniProtKB-UniRule"/>
</dbReference>
<evidence type="ECO:0000256" key="7">
    <source>
        <dbReference type="SAM" id="Phobius"/>
    </source>
</evidence>
<feature type="transmembrane region" description="Helical" evidence="7">
    <location>
        <begin position="14"/>
        <end position="36"/>
    </location>
</feature>
<dbReference type="InterPro" id="IPR023494">
    <property type="entry name" value="Cyt_c_bgen_Ccs1/CcsB/ResB"/>
</dbReference>
<dbReference type="InterPro" id="IPR007816">
    <property type="entry name" value="ResB-like_domain"/>
</dbReference>
<dbReference type="GeneID" id="27215627"/>
<dbReference type="GO" id="GO:0017004">
    <property type="term" value="P:cytochrome complex assembly"/>
    <property type="evidence" value="ECO:0007669"/>
    <property type="project" value="UniProtKB-UniRule"/>
</dbReference>
<evidence type="ECO:0000313" key="9">
    <source>
        <dbReference type="EMBL" id="AMK96172.1"/>
    </source>
</evidence>
<proteinExistence type="inferred from homology"/>
<feature type="transmembrane region" description="Helical" evidence="7">
    <location>
        <begin position="56"/>
        <end position="74"/>
    </location>
</feature>
<dbReference type="EMBL" id="KT266785">
    <property type="protein sequence ID" value="AMK96172.1"/>
    <property type="molecule type" value="Genomic_DNA"/>
</dbReference>
<keyword evidence="5 6" id="KW-0472">Membrane</keyword>
<name>A0A141SD04_9FLOR</name>
<dbReference type="PANTHER" id="PTHR31566:SF0">
    <property type="entry name" value="CYTOCHROME C BIOGENESIS PROTEIN CCS1, CHLOROPLASTIC"/>
    <property type="match status" value="1"/>
</dbReference>
<evidence type="ECO:0000256" key="4">
    <source>
        <dbReference type="ARBA" id="ARBA00022989"/>
    </source>
</evidence>
<keyword evidence="4 6" id="KW-1133">Transmembrane helix</keyword>
<comment type="similarity">
    <text evidence="6">Belongs to the Ccs1/CcsB family.</text>
</comment>
<organism evidence="9">
    <name type="scientific">Sporolithon durum</name>
    <dbReference type="NCBI Taxonomy" id="48970"/>
    <lineage>
        <taxon>Eukaryota</taxon>
        <taxon>Rhodophyta</taxon>
        <taxon>Florideophyceae</taxon>
        <taxon>Corallinophycidae</taxon>
        <taxon>Sporolithales</taxon>
        <taxon>Sporolithaceae</taxon>
        <taxon>Sporolithon</taxon>
    </lineage>
</organism>
<dbReference type="RefSeq" id="YP_009243930.1">
    <property type="nucleotide sequence ID" value="NC_029857.1"/>
</dbReference>
<geneLocation type="plastid" evidence="9"/>
<comment type="subunit">
    <text evidence="6">May interact with CcsA.</text>
</comment>
<dbReference type="AlphaFoldDB" id="A0A141SD04"/>
<feature type="domain" description="ResB-like" evidence="8">
    <location>
        <begin position="349"/>
        <end position="422"/>
    </location>
</feature>
<evidence type="ECO:0000256" key="6">
    <source>
        <dbReference type="HAMAP-Rule" id="MF_01392"/>
    </source>
</evidence>
<keyword evidence="6" id="KW-0793">Thylakoid</keyword>
<dbReference type="PANTHER" id="PTHR31566">
    <property type="entry name" value="CYTOCHROME C BIOGENESIS PROTEIN CCS1, CHLOROPLASTIC"/>
    <property type="match status" value="1"/>
</dbReference>
<accession>A0A141SD04</accession>
<keyword evidence="3 6" id="KW-0201">Cytochrome c-type biogenesis</keyword>
<feature type="transmembrane region" description="Helical" evidence="7">
    <location>
        <begin position="80"/>
        <end position="99"/>
    </location>
</feature>
<feature type="domain" description="ResB-like" evidence="8">
    <location>
        <begin position="18"/>
        <end position="292"/>
    </location>
</feature>